<protein>
    <submittedName>
        <fullName evidence="2">Uncharacterized protein</fullName>
    </submittedName>
</protein>
<dbReference type="Proteomes" id="UP001432322">
    <property type="component" value="Unassembled WGS sequence"/>
</dbReference>
<comment type="caution">
    <text evidence="2">The sequence shown here is derived from an EMBL/GenBank/DDBJ whole genome shotgun (WGS) entry which is preliminary data.</text>
</comment>
<feature type="non-terminal residue" evidence="2">
    <location>
        <position position="1"/>
    </location>
</feature>
<feature type="transmembrane region" description="Helical" evidence="1">
    <location>
        <begin position="288"/>
        <end position="313"/>
    </location>
</feature>
<accession>A0AAV5VYG9</accession>
<dbReference type="Gene3D" id="1.25.50.20">
    <property type="match status" value="1"/>
</dbReference>
<keyword evidence="1" id="KW-0812">Transmembrane</keyword>
<keyword evidence="3" id="KW-1185">Reference proteome</keyword>
<evidence type="ECO:0000313" key="3">
    <source>
        <dbReference type="Proteomes" id="UP001432322"/>
    </source>
</evidence>
<evidence type="ECO:0000313" key="2">
    <source>
        <dbReference type="EMBL" id="GMT23762.1"/>
    </source>
</evidence>
<keyword evidence="1" id="KW-1133">Transmembrane helix</keyword>
<gene>
    <name evidence="2" type="ORF">PFISCL1PPCAC_15059</name>
</gene>
<dbReference type="EMBL" id="BTSY01000004">
    <property type="protein sequence ID" value="GMT23762.1"/>
    <property type="molecule type" value="Genomic_DNA"/>
</dbReference>
<dbReference type="AlphaFoldDB" id="A0AAV5VYG9"/>
<evidence type="ECO:0000256" key="1">
    <source>
        <dbReference type="SAM" id="Phobius"/>
    </source>
</evidence>
<reference evidence="2" key="1">
    <citation type="submission" date="2023-10" db="EMBL/GenBank/DDBJ databases">
        <title>Genome assembly of Pristionchus species.</title>
        <authorList>
            <person name="Yoshida K."/>
            <person name="Sommer R.J."/>
        </authorList>
    </citation>
    <scope>NUCLEOTIDE SEQUENCE</scope>
    <source>
        <strain evidence="2">RS5133</strain>
    </source>
</reference>
<sequence>DPQMMKPPLNLSIITDLVDVIEIDQMDLLEDDLKNCAKYIRDQSEKDHTHLYFHRAIDFAPQRIDSFSCAKKNDGKWSYAVKLEKTKDIFYINNQFSIFCGEDVTKRCTNPQNILACQSFESQDCKPPSFTERDGNQDAKLVCDHNRFVVESEGKEIGVTGTAKCVRRSGQLQWAIESNGQIIEITKFTCLAQRSCIDEQRVTSVCNNNDLECYPATITEEEMTCPRIFFLKHNNQSKAENAASCLPYSAKWNVSIEDGAKVGCYKDQEEWERMRKKLGIKDEDDNTLALGIGISIFILFFISIAVLITISILRFRSRNDRMTDFVLNEDEDDLEETELEDLDVPTYYSSNTTTKGTEKEIVVTNTFSNRQLHFPEVDPKLLRRKFEAKKLMHDNLALIGSRGLNSQLATEIEFYSTYEKIKFAEGMLTDLGIMASAGHFVRIYLALNGKEENFAIWNPIIDCLKMVIAAVKSIDKDVADKLRLSMNVNANFFLDKHGEIPSQCDDTGVNDMRILSLNCLLANNDTGLLRRMAAIYADKKDEIRPPLRKIAWIGAIRENPKVFDELKEVLYNEMASPTSNDENSKWGSKRENLIAALSSGGRRDKMEPVFRLMLSQSVFTPADVVIALTAMIRDFDDSQVMAKFIYTERHNLLKDKIPVDSVEYKKIFELFFHYGFASGSNESWLIKFVSSEGNFTQKEKSSLNLAGAINYGEIYENIFEDFESIERVVMGDEQ</sequence>
<name>A0AAV5VYG9_9BILA</name>
<keyword evidence="1" id="KW-0472">Membrane</keyword>
<proteinExistence type="predicted"/>
<organism evidence="2 3">
    <name type="scientific">Pristionchus fissidentatus</name>
    <dbReference type="NCBI Taxonomy" id="1538716"/>
    <lineage>
        <taxon>Eukaryota</taxon>
        <taxon>Metazoa</taxon>
        <taxon>Ecdysozoa</taxon>
        <taxon>Nematoda</taxon>
        <taxon>Chromadorea</taxon>
        <taxon>Rhabditida</taxon>
        <taxon>Rhabditina</taxon>
        <taxon>Diplogasteromorpha</taxon>
        <taxon>Diplogasteroidea</taxon>
        <taxon>Neodiplogasteridae</taxon>
        <taxon>Pristionchus</taxon>
    </lineage>
</organism>